<evidence type="ECO:0000313" key="2">
    <source>
        <dbReference type="EMBL" id="RAQ93922.1"/>
    </source>
</evidence>
<name>A0A328VD98_9CHLR</name>
<evidence type="ECO:0000256" key="1">
    <source>
        <dbReference type="SAM" id="MobiDB-lite"/>
    </source>
</evidence>
<dbReference type="AlphaFoldDB" id="A0A328VD98"/>
<accession>A0A328VD98</accession>
<reference evidence="2 3" key="1">
    <citation type="submission" date="2016-08" db="EMBL/GenBank/DDBJ databases">
        <title>Analysis of Carbohydrate Active Enzymes in Thermogemmatispora T81 Reveals Carbohydrate Degradation Ability.</title>
        <authorList>
            <person name="Tomazini A."/>
            <person name="Lal S."/>
            <person name="Stott M."/>
            <person name="Henrissat B."/>
            <person name="Polikarpov I."/>
            <person name="Sparling R."/>
            <person name="Levin D.B."/>
        </authorList>
    </citation>
    <scope>NUCLEOTIDE SEQUENCE [LARGE SCALE GENOMIC DNA]</scope>
    <source>
        <strain evidence="2 3">T81</strain>
    </source>
</reference>
<feature type="region of interest" description="Disordered" evidence="1">
    <location>
        <begin position="1"/>
        <end position="63"/>
    </location>
</feature>
<keyword evidence="3" id="KW-1185">Reference proteome</keyword>
<protein>
    <submittedName>
        <fullName evidence="2">Uncharacterized protein</fullName>
    </submittedName>
</protein>
<gene>
    <name evidence="2" type="ORF">A4R35_00155</name>
</gene>
<comment type="caution">
    <text evidence="2">The sequence shown here is derived from an EMBL/GenBank/DDBJ whole genome shotgun (WGS) entry which is preliminary data.</text>
</comment>
<evidence type="ECO:0000313" key="3">
    <source>
        <dbReference type="Proteomes" id="UP000248706"/>
    </source>
</evidence>
<feature type="compositionally biased region" description="Basic and acidic residues" evidence="1">
    <location>
        <begin position="43"/>
        <end position="53"/>
    </location>
</feature>
<dbReference type="EMBL" id="MCIF01000002">
    <property type="protein sequence ID" value="RAQ93922.1"/>
    <property type="molecule type" value="Genomic_DNA"/>
</dbReference>
<proteinExistence type="predicted"/>
<dbReference type="Proteomes" id="UP000248706">
    <property type="component" value="Unassembled WGS sequence"/>
</dbReference>
<organism evidence="2 3">
    <name type="scientific">Thermogemmatispora tikiterensis</name>
    <dbReference type="NCBI Taxonomy" id="1825093"/>
    <lineage>
        <taxon>Bacteria</taxon>
        <taxon>Bacillati</taxon>
        <taxon>Chloroflexota</taxon>
        <taxon>Ktedonobacteria</taxon>
        <taxon>Thermogemmatisporales</taxon>
        <taxon>Thermogemmatisporaceae</taxon>
        <taxon>Thermogemmatispora</taxon>
    </lineage>
</organism>
<sequence length="112" mass="11585">MAAQPLAAGEGKMVSSTRDPPRGGDGTCQVSAKEGSRLAVRLSESRHTHDDVSQHCLSSGLTGSGWKDYAEREALPPRGAVSPSVLFPGEQQGQILAAGSPGEESERLSIAA</sequence>